<accession>A0AAU9ISR3</accession>
<keyword evidence="2" id="KW-1185">Reference proteome</keyword>
<reference evidence="1" key="1">
    <citation type="submission" date="2021-09" db="EMBL/GenBank/DDBJ databases">
        <authorList>
            <consortium name="AG Swart"/>
            <person name="Singh M."/>
            <person name="Singh A."/>
            <person name="Seah K."/>
            <person name="Emmerich C."/>
        </authorList>
    </citation>
    <scope>NUCLEOTIDE SEQUENCE</scope>
    <source>
        <strain evidence="1">ATCC30299</strain>
    </source>
</reference>
<comment type="caution">
    <text evidence="1">The sequence shown here is derived from an EMBL/GenBank/DDBJ whole genome shotgun (WGS) entry which is preliminary data.</text>
</comment>
<name>A0AAU9ISR3_9CILI</name>
<evidence type="ECO:0000313" key="2">
    <source>
        <dbReference type="Proteomes" id="UP001162131"/>
    </source>
</evidence>
<protein>
    <submittedName>
        <fullName evidence="1">Uncharacterized protein</fullName>
    </submittedName>
</protein>
<evidence type="ECO:0000313" key="1">
    <source>
        <dbReference type="EMBL" id="CAG9315209.1"/>
    </source>
</evidence>
<organism evidence="1 2">
    <name type="scientific">Blepharisma stoltei</name>
    <dbReference type="NCBI Taxonomy" id="1481888"/>
    <lineage>
        <taxon>Eukaryota</taxon>
        <taxon>Sar</taxon>
        <taxon>Alveolata</taxon>
        <taxon>Ciliophora</taxon>
        <taxon>Postciliodesmatophora</taxon>
        <taxon>Heterotrichea</taxon>
        <taxon>Heterotrichida</taxon>
        <taxon>Blepharismidae</taxon>
        <taxon>Blepharisma</taxon>
    </lineage>
</organism>
<proteinExistence type="predicted"/>
<dbReference type="EMBL" id="CAJZBQ010000013">
    <property type="protein sequence ID" value="CAG9315209.1"/>
    <property type="molecule type" value="Genomic_DNA"/>
</dbReference>
<dbReference type="Proteomes" id="UP001162131">
    <property type="component" value="Unassembled WGS sequence"/>
</dbReference>
<sequence length="94" mass="10616">MGLEEKSTDEFLACSMNCQNKPIYMCDCNSKNALLCLDHCGAHGELSGNHHFTKLIIIPDPDTKMIISKLFKDIKFQIKESQLKIIQESSSLIK</sequence>
<gene>
    <name evidence="1" type="ORF">BSTOLATCC_MIC12983</name>
</gene>
<dbReference type="AlphaFoldDB" id="A0AAU9ISR3"/>